<protein>
    <submittedName>
        <fullName evidence="1">DUF1257 domain-containing protein</fullName>
    </submittedName>
</protein>
<name>A0A3P3TA27_9BACL</name>
<dbReference type="InterPro" id="IPR009666">
    <property type="entry name" value="Uncharacterised_Ycf35"/>
</dbReference>
<proteinExistence type="predicted"/>
<evidence type="ECO:0000313" key="1">
    <source>
        <dbReference type="EMBL" id="RRJ54810.1"/>
    </source>
</evidence>
<reference evidence="1 2" key="1">
    <citation type="submission" date="2018-11" db="EMBL/GenBank/DDBJ databases">
        <title>Genome sequencing of Paenibacillus sp. KCOM 3021 (= ChDC PVNT-B20).</title>
        <authorList>
            <person name="Kook J.-K."/>
            <person name="Park S.-N."/>
            <person name="Lim Y.K."/>
        </authorList>
    </citation>
    <scope>NUCLEOTIDE SEQUENCE [LARGE SCALE GENOMIC DNA]</scope>
    <source>
        <strain evidence="1 2">KCOM 3021</strain>
    </source>
</reference>
<evidence type="ECO:0000313" key="2">
    <source>
        <dbReference type="Proteomes" id="UP000267017"/>
    </source>
</evidence>
<keyword evidence="2" id="KW-1185">Reference proteome</keyword>
<dbReference type="OrthoDB" id="163953at2"/>
<dbReference type="AlphaFoldDB" id="A0A3P3TA27"/>
<dbReference type="PANTHER" id="PTHR39638">
    <property type="entry name" value="YCF35"/>
    <property type="match status" value="1"/>
</dbReference>
<comment type="caution">
    <text evidence="1">The sequence shown here is derived from an EMBL/GenBank/DDBJ whole genome shotgun (WGS) entry which is preliminary data.</text>
</comment>
<sequence length="127" mass="13839">MSHWVEKKANFKDIDALKEACTMLGLQLIQNAKARGWSSNTIQADYVIKLNGSYDVALINNGDGYDISADWYDGSVARAIGKEGNNLKQAYTAAATVKVARAQGHPVEMQRVENGDIRLVLKVGARG</sequence>
<dbReference type="Proteomes" id="UP000267017">
    <property type="component" value="Unassembled WGS sequence"/>
</dbReference>
<dbReference type="Pfam" id="PF06868">
    <property type="entry name" value="DUF1257"/>
    <property type="match status" value="1"/>
</dbReference>
<accession>A0A3P3TA27</accession>
<dbReference type="PANTHER" id="PTHR39638:SF2">
    <property type="entry name" value="YCF35"/>
    <property type="match status" value="1"/>
</dbReference>
<dbReference type="RefSeq" id="WP_128635894.1">
    <property type="nucleotide sequence ID" value="NZ_RRCN01000002.1"/>
</dbReference>
<gene>
    <name evidence="1" type="ORF">EHV15_35055</name>
</gene>
<dbReference type="EMBL" id="RRCN01000002">
    <property type="protein sequence ID" value="RRJ54810.1"/>
    <property type="molecule type" value="Genomic_DNA"/>
</dbReference>
<organism evidence="1 2">
    <name type="scientific">Paenibacillus oralis</name>
    <dbReference type="NCBI Taxonomy" id="2490856"/>
    <lineage>
        <taxon>Bacteria</taxon>
        <taxon>Bacillati</taxon>
        <taxon>Bacillota</taxon>
        <taxon>Bacilli</taxon>
        <taxon>Bacillales</taxon>
        <taxon>Paenibacillaceae</taxon>
        <taxon>Paenibacillus</taxon>
    </lineage>
</organism>